<keyword evidence="4" id="KW-1185">Reference proteome</keyword>
<feature type="compositionally biased region" description="Basic and acidic residues" evidence="1">
    <location>
        <begin position="57"/>
        <end position="69"/>
    </location>
</feature>
<sequence>MAHSHRMSVCTIDSFHKTGIVSASEPLGDSKHAHQQDSIQQQLEKDCKAADGASCCEKGDPRCSEKELGEGDDPGTPDDRDTQDSTTYYTLTEDGGKARGEKPKKVSTRRRRWALYYVLRYHVPSLVITLFLMVLYCRNWLWTAPGPSPEMRNALQFAAKIHETLIIMSLTNIVLHRLRFLLLQGQGVPLGLLSSPFQLASPLYFMTGQFWGAARSSLTGLTGVFTILLVVVSMVLAMAIGPFSAIVMLPNYGFWSVSANYPGMSTILDPNNNTITMTDDNGGLTQNTTMTGRISEFVIGISLEELYPMTLGPELGITWECPMQPIPSKTAYGCLNMFTMYFSDIIKVTPDIVSNAQMDSLSLIQNGSDPFPYYNDFIYTMARGNISQGDLLCDGTVWMAWGDTRTFDDDDLQANTAFGMATTPSFLAEQVLAAEWAAIEDMNIDSLRKLIQKIEFSTSFGTPVPVKQPAVMTQCSYVSGYTPDNFTAGAQFHFVPAMFPRFTLTADEGLVALVKQCADTGKDGCLTFVDVQHLVPWPISTGVLAVTALYDHEGNLWPTVVIQACLTSARWAEAENWGMGAYSDKGGHRIWGELRQDPVAMVNGTEHVAAGAIVRVDAGWMNGLDTSPSNAYSTSAEMDSPAALSNYDYLAATAGGVPAIVSLMVASALAAAQCAFTPCSVQESQTHFDPSVYNFTRLRDAAAGGDAVTVKTSYFVFTYGYGINNSWLTAVGIAVLLLHALLVLCHVGLILGWGFWTSDAWGSLGEMVALALRSAPPGELVNATAGVARMETWRLVAVVRERVAAGRLELVLSERGGGDGDVEMGTAGRREDGAQGGDLAVPRSDKKYG</sequence>
<reference evidence="3 4" key="1">
    <citation type="submission" date="2016-10" db="EMBL/GenBank/DDBJ databases">
        <title>Draft genome sequence of Coniochaeta ligniaria NRRL30616, a lignocellulolytic fungus for bioabatement of inhibitors in plant biomass hydrolysates.</title>
        <authorList>
            <consortium name="DOE Joint Genome Institute"/>
            <person name="Jimenez D.J."/>
            <person name="Hector R.E."/>
            <person name="Riley R."/>
            <person name="Sun H."/>
            <person name="Grigoriev I.V."/>
            <person name="Van Elsas J.D."/>
            <person name="Nichols N.N."/>
        </authorList>
    </citation>
    <scope>NUCLEOTIDE SEQUENCE [LARGE SCALE GENOMIC DNA]</scope>
    <source>
        <strain evidence="3 4">NRRL 30616</strain>
    </source>
</reference>
<evidence type="ECO:0000256" key="1">
    <source>
        <dbReference type="SAM" id="MobiDB-lite"/>
    </source>
</evidence>
<dbReference type="EMBL" id="KV875094">
    <property type="protein sequence ID" value="OIW33164.1"/>
    <property type="molecule type" value="Genomic_DNA"/>
</dbReference>
<keyword evidence="2" id="KW-1133">Transmembrane helix</keyword>
<organism evidence="3 4">
    <name type="scientific">Coniochaeta ligniaria NRRL 30616</name>
    <dbReference type="NCBI Taxonomy" id="1408157"/>
    <lineage>
        <taxon>Eukaryota</taxon>
        <taxon>Fungi</taxon>
        <taxon>Dikarya</taxon>
        <taxon>Ascomycota</taxon>
        <taxon>Pezizomycotina</taxon>
        <taxon>Sordariomycetes</taxon>
        <taxon>Sordariomycetidae</taxon>
        <taxon>Coniochaetales</taxon>
        <taxon>Coniochaetaceae</taxon>
        <taxon>Coniochaeta</taxon>
    </lineage>
</organism>
<proteinExistence type="predicted"/>
<accession>A0A1J7JUV2</accession>
<dbReference type="AlphaFoldDB" id="A0A1J7JUV2"/>
<dbReference type="Proteomes" id="UP000182658">
    <property type="component" value="Unassembled WGS sequence"/>
</dbReference>
<keyword evidence="2" id="KW-0472">Membrane</keyword>
<evidence type="ECO:0000313" key="3">
    <source>
        <dbReference type="EMBL" id="OIW33164.1"/>
    </source>
</evidence>
<feature type="region of interest" description="Disordered" evidence="1">
    <location>
        <begin position="57"/>
        <end position="104"/>
    </location>
</feature>
<dbReference type="STRING" id="1408157.A0A1J7JUV2"/>
<gene>
    <name evidence="3" type="ORF">CONLIGDRAFT_676968</name>
</gene>
<dbReference type="InParanoid" id="A0A1J7JUV2"/>
<evidence type="ECO:0000256" key="2">
    <source>
        <dbReference type="SAM" id="Phobius"/>
    </source>
</evidence>
<feature type="transmembrane region" description="Helical" evidence="2">
    <location>
        <begin position="225"/>
        <end position="249"/>
    </location>
</feature>
<keyword evidence="2" id="KW-0812">Transmembrane</keyword>
<feature type="region of interest" description="Disordered" evidence="1">
    <location>
        <begin position="817"/>
        <end position="849"/>
    </location>
</feature>
<dbReference type="OrthoDB" id="5342924at2759"/>
<feature type="transmembrane region" description="Helical" evidence="2">
    <location>
        <begin position="727"/>
        <end position="756"/>
    </location>
</feature>
<feature type="transmembrane region" description="Helical" evidence="2">
    <location>
        <begin position="114"/>
        <end position="135"/>
    </location>
</feature>
<feature type="compositionally biased region" description="Basic and acidic residues" evidence="1">
    <location>
        <begin position="94"/>
        <end position="104"/>
    </location>
</feature>
<feature type="transmembrane region" description="Helical" evidence="2">
    <location>
        <begin position="187"/>
        <end position="205"/>
    </location>
</feature>
<name>A0A1J7JUV2_9PEZI</name>
<evidence type="ECO:0000313" key="4">
    <source>
        <dbReference type="Proteomes" id="UP000182658"/>
    </source>
</evidence>
<protein>
    <submittedName>
        <fullName evidence="3">Uncharacterized protein</fullName>
    </submittedName>
</protein>